<feature type="transmembrane region" description="Helical" evidence="2">
    <location>
        <begin position="98"/>
        <end position="120"/>
    </location>
</feature>
<dbReference type="Pfam" id="PF10935">
    <property type="entry name" value="DUF2637"/>
    <property type="match status" value="1"/>
</dbReference>
<feature type="transmembrane region" description="Helical" evidence="2">
    <location>
        <begin position="42"/>
        <end position="64"/>
    </location>
</feature>
<comment type="caution">
    <text evidence="3">The sequence shown here is derived from an EMBL/GenBank/DDBJ whole genome shotgun (WGS) entry which is preliminary data.</text>
</comment>
<evidence type="ECO:0000256" key="2">
    <source>
        <dbReference type="SAM" id="Phobius"/>
    </source>
</evidence>
<accession>A0A6I4W7Q8</accession>
<feature type="transmembrane region" description="Helical" evidence="2">
    <location>
        <begin position="76"/>
        <end position="92"/>
    </location>
</feature>
<keyword evidence="2" id="KW-1133">Transmembrane helix</keyword>
<protein>
    <submittedName>
        <fullName evidence="3">DUF2637 domain-containing protein</fullName>
    </submittedName>
</protein>
<evidence type="ECO:0000313" key="3">
    <source>
        <dbReference type="EMBL" id="MXQ65648.1"/>
    </source>
</evidence>
<dbReference type="AlphaFoldDB" id="A0A6I4W7Q8"/>
<dbReference type="RefSeq" id="WP_161103717.1">
    <property type="nucleotide sequence ID" value="NZ_JBHLYI010000006.1"/>
</dbReference>
<evidence type="ECO:0000256" key="1">
    <source>
        <dbReference type="SAM" id="MobiDB-lite"/>
    </source>
</evidence>
<gene>
    <name evidence="3" type="ORF">GQ466_16585</name>
</gene>
<proteinExistence type="predicted"/>
<keyword evidence="4" id="KW-1185">Reference proteome</keyword>
<sequence length="300" mass="32450">MSQAERAAVFLVGMLVTTLALLGFVNSFAAVAKVAEPSFGNLAYTLPIAVDLGIFTFTGLDLVLARLDVRVGWLRLIPWSLVAGTIYLNVAAETTTVGMVAHAILPSLWAVAVEVGARIIRNRAKLERGEAMDTIRAARWGLAPWSTWKLWRRMNLWEIRSYTEALRHERDRILARTDLQDTFGAIAWRWKAPRRARVLYRLGELAPGTLCTDAAAPGTLCGTGQAEESPRPSRRSRSGPGAELSALLPAGRTAAAALAEEGVELTRDTLAAALRTAGESVSNERVGVLLAELKRQAAPG</sequence>
<dbReference type="Proteomes" id="UP000431901">
    <property type="component" value="Unassembled WGS sequence"/>
</dbReference>
<keyword evidence="2" id="KW-0472">Membrane</keyword>
<dbReference type="EMBL" id="WUTW01000002">
    <property type="protein sequence ID" value="MXQ65648.1"/>
    <property type="molecule type" value="Genomic_DNA"/>
</dbReference>
<evidence type="ECO:0000313" key="4">
    <source>
        <dbReference type="Proteomes" id="UP000431901"/>
    </source>
</evidence>
<dbReference type="InterPro" id="IPR021235">
    <property type="entry name" value="DUF2637"/>
</dbReference>
<dbReference type="OrthoDB" id="4333663at2"/>
<reference evidence="3 4" key="1">
    <citation type="submission" date="2019-12" db="EMBL/GenBank/DDBJ databases">
        <title>Nocardia macrotermitis sp. nov. and Nocardia aurantia sp. nov., isolated from the gut of the fungus growing-termite Macrotermes natalensis.</title>
        <authorList>
            <person name="Christine B."/>
            <person name="Rene B."/>
        </authorList>
    </citation>
    <scope>NUCLEOTIDE SEQUENCE [LARGE SCALE GENOMIC DNA]</scope>
    <source>
        <strain evidence="3 4">DSM 102126</strain>
    </source>
</reference>
<name>A0A6I4W7Q8_9ACTN</name>
<feature type="region of interest" description="Disordered" evidence="1">
    <location>
        <begin position="221"/>
        <end position="244"/>
    </location>
</feature>
<organism evidence="3 4">
    <name type="scientific">Actinomadura rayongensis</name>
    <dbReference type="NCBI Taxonomy" id="1429076"/>
    <lineage>
        <taxon>Bacteria</taxon>
        <taxon>Bacillati</taxon>
        <taxon>Actinomycetota</taxon>
        <taxon>Actinomycetes</taxon>
        <taxon>Streptosporangiales</taxon>
        <taxon>Thermomonosporaceae</taxon>
        <taxon>Actinomadura</taxon>
    </lineage>
</organism>
<keyword evidence="2" id="KW-0812">Transmembrane</keyword>